<dbReference type="Gene3D" id="3.30.420.340">
    <property type="entry name" value="UvrC, RNAse H endonuclease domain"/>
    <property type="match status" value="1"/>
</dbReference>
<protein>
    <recommendedName>
        <fullName evidence="7">UvrABC system protein C</fullName>
        <shortName evidence="7">Protein UvrC</shortName>
    </recommendedName>
    <alternativeName>
        <fullName evidence="7">Excinuclease ABC subunit C</fullName>
    </alternativeName>
</protein>
<dbReference type="Pfam" id="PF01541">
    <property type="entry name" value="GIY-YIG"/>
    <property type="match status" value="1"/>
</dbReference>
<feature type="domain" description="GIY-YIG" evidence="8">
    <location>
        <begin position="31"/>
        <end position="109"/>
    </location>
</feature>
<dbReference type="InterPro" id="IPR000305">
    <property type="entry name" value="GIY-YIG_endonuc"/>
</dbReference>
<evidence type="ECO:0000256" key="1">
    <source>
        <dbReference type="ARBA" id="ARBA00022490"/>
    </source>
</evidence>
<evidence type="ECO:0000313" key="11">
    <source>
        <dbReference type="Proteomes" id="UP000625780"/>
    </source>
</evidence>
<dbReference type="HAMAP" id="MF_00203">
    <property type="entry name" value="UvrC"/>
    <property type="match status" value="1"/>
</dbReference>
<evidence type="ECO:0000256" key="6">
    <source>
        <dbReference type="ARBA" id="ARBA00023236"/>
    </source>
</evidence>
<reference evidence="11" key="1">
    <citation type="journal article" date="2019" name="Int. J. Syst. Evol. Microbiol.">
        <title>The Global Catalogue of Microorganisms (GCM) 10K type strain sequencing project: providing services to taxonomists for standard genome sequencing and annotation.</title>
        <authorList>
            <consortium name="The Broad Institute Genomics Platform"/>
            <consortium name="The Broad Institute Genome Sequencing Center for Infectious Disease"/>
            <person name="Wu L."/>
            <person name="Ma J."/>
        </authorList>
    </citation>
    <scope>NUCLEOTIDE SEQUENCE [LARGE SCALE GENOMIC DNA]</scope>
    <source>
        <strain evidence="11">CGMCC 1.12606</strain>
    </source>
</reference>
<evidence type="ECO:0000256" key="2">
    <source>
        <dbReference type="ARBA" id="ARBA00022763"/>
    </source>
</evidence>
<dbReference type="InterPro" id="IPR010994">
    <property type="entry name" value="RuvA_2-like"/>
</dbReference>
<dbReference type="Gene3D" id="3.40.1440.10">
    <property type="entry name" value="GIY-YIG endonuclease"/>
    <property type="match status" value="1"/>
</dbReference>
<dbReference type="PANTHER" id="PTHR30562">
    <property type="entry name" value="UVRC/OXIDOREDUCTASE"/>
    <property type="match status" value="1"/>
</dbReference>
<dbReference type="SUPFAM" id="SSF82771">
    <property type="entry name" value="GIY-YIG endonuclease"/>
    <property type="match status" value="1"/>
</dbReference>
<dbReference type="PROSITE" id="PS50165">
    <property type="entry name" value="UVRC"/>
    <property type="match status" value="1"/>
</dbReference>
<dbReference type="NCBIfam" id="TIGR00194">
    <property type="entry name" value="uvrC"/>
    <property type="match status" value="1"/>
</dbReference>
<keyword evidence="2 7" id="KW-0227">DNA damage</keyword>
<dbReference type="InterPro" id="IPR001162">
    <property type="entry name" value="UvrC_RNase_H_dom"/>
</dbReference>
<feature type="domain" description="UvrC family homology region profile" evidence="9">
    <location>
        <begin position="278"/>
        <end position="492"/>
    </location>
</feature>
<dbReference type="SUPFAM" id="SSF46600">
    <property type="entry name" value="C-terminal UvrC-binding domain of UvrB"/>
    <property type="match status" value="1"/>
</dbReference>
<evidence type="ECO:0000256" key="3">
    <source>
        <dbReference type="ARBA" id="ARBA00022769"/>
    </source>
</evidence>
<comment type="caution">
    <text evidence="10">The sequence shown here is derived from an EMBL/GenBank/DDBJ whole genome shotgun (WGS) entry which is preliminary data.</text>
</comment>
<comment type="subunit">
    <text evidence="7">Interacts with UvrB in an incision complex.</text>
</comment>
<comment type="function">
    <text evidence="7">The UvrABC repair system catalyzes the recognition and processing of DNA lesions. UvrC both incises the 5' and 3' sides of the lesion. The N-terminal half is responsible for the 3' incision and the C-terminal half is responsible for the 5' incision.</text>
</comment>
<name>A0ABQ1QZ26_9FLAO</name>
<evidence type="ECO:0000256" key="5">
    <source>
        <dbReference type="ARBA" id="ARBA00023204"/>
    </source>
</evidence>
<gene>
    <name evidence="7 10" type="primary">uvrC</name>
    <name evidence="10" type="ORF">GCM10011361_18020</name>
</gene>
<sequence>MILLHYLCVKRLHLNLMPELTVELQLNTLPGSPGVYQFFDKDGKMLYVGKAKNLKKRVTSYFTKTHENGKTRVMVKKIRNIKHIVVPTESDALLLENNLIKKYQPRYNVLLKDDKSYPWICIKNERFPRIFPTRKLIRDGSEYFGPYTSMKTVKTLLDLIRSVYPLRTCNYDLSEEKITAGKYKVCLEYHMGNCKGPCEGLQQEEEYRQQIDDIREIIKGNFKSSLHYFRKEMKSLAADMQFEAAQQIKNKIEVLENYQAKSTIVNPKINNVDVFSIISDEAYAYINFLQLSHGSIIRSHTMEIKKKLQETDKDLLQLAIVEIRNRFQSQSRELYLPFPLALPDDLKVTVPKLGDKKKILDLSERNARFFRQERFKQVKITDPDRHVNRIMAQMKKDLRLPEEPRHIECFDNSNIQGSNPVAACVVFRDGKPAKKEYRHFNIRTVEGPDDFASMEEVVFRRYRRLLEEGSSLPQLIVIDGGKGQLSSALKSLEALNLRGKIAIIGIAKRLEEIYFPGDPVPLYLDKKSETLRIIQQLRNEAHRFGITFHRDKRSKNAIHSVLEDIQGIGDKTAEQVLKKFKSVKRVKEASLEDLSEVVGYAKAKKIYENFH</sequence>
<dbReference type="InterPro" id="IPR035901">
    <property type="entry name" value="GIY-YIG_endonuc_sf"/>
</dbReference>
<dbReference type="InterPro" id="IPR050066">
    <property type="entry name" value="UvrABC_protein_C"/>
</dbReference>
<dbReference type="Proteomes" id="UP000625780">
    <property type="component" value="Unassembled WGS sequence"/>
</dbReference>
<keyword evidence="4 7" id="KW-0267">Excision nuclease</keyword>
<evidence type="ECO:0000313" key="10">
    <source>
        <dbReference type="EMBL" id="GGD51724.1"/>
    </source>
</evidence>
<evidence type="ECO:0000259" key="8">
    <source>
        <dbReference type="PROSITE" id="PS50164"/>
    </source>
</evidence>
<dbReference type="Pfam" id="PF14520">
    <property type="entry name" value="HHH_5"/>
    <property type="match status" value="1"/>
</dbReference>
<dbReference type="Pfam" id="PF22920">
    <property type="entry name" value="UvrC_RNaseH"/>
    <property type="match status" value="1"/>
</dbReference>
<dbReference type="SMART" id="SM00465">
    <property type="entry name" value="GIYc"/>
    <property type="match status" value="1"/>
</dbReference>
<evidence type="ECO:0000256" key="7">
    <source>
        <dbReference type="HAMAP-Rule" id="MF_00203"/>
    </source>
</evidence>
<dbReference type="EMBL" id="BMFH01000001">
    <property type="protein sequence ID" value="GGD51724.1"/>
    <property type="molecule type" value="Genomic_DNA"/>
</dbReference>
<keyword evidence="11" id="KW-1185">Reference proteome</keyword>
<dbReference type="PROSITE" id="PS50164">
    <property type="entry name" value="GIY_YIG"/>
    <property type="match status" value="1"/>
</dbReference>
<comment type="similarity">
    <text evidence="7">Belongs to the UvrC family.</text>
</comment>
<evidence type="ECO:0000256" key="4">
    <source>
        <dbReference type="ARBA" id="ARBA00022881"/>
    </source>
</evidence>
<keyword evidence="1 7" id="KW-0963">Cytoplasm</keyword>
<keyword evidence="5 7" id="KW-0234">DNA repair</keyword>
<dbReference type="InterPro" id="IPR047296">
    <property type="entry name" value="GIY-YIG_UvrC_Cho"/>
</dbReference>
<evidence type="ECO:0000259" key="9">
    <source>
        <dbReference type="PROSITE" id="PS50165"/>
    </source>
</evidence>
<dbReference type="SUPFAM" id="SSF47781">
    <property type="entry name" value="RuvA domain 2-like"/>
    <property type="match status" value="1"/>
</dbReference>
<dbReference type="Gene3D" id="1.10.150.20">
    <property type="entry name" value="5' to 3' exonuclease, C-terminal subdomain"/>
    <property type="match status" value="1"/>
</dbReference>
<dbReference type="PANTHER" id="PTHR30562:SF1">
    <property type="entry name" value="UVRABC SYSTEM PROTEIN C"/>
    <property type="match status" value="1"/>
</dbReference>
<keyword evidence="3 7" id="KW-0228">DNA excision</keyword>
<dbReference type="InterPro" id="IPR004791">
    <property type="entry name" value="UvrC"/>
</dbReference>
<proteinExistence type="inferred from homology"/>
<dbReference type="InterPro" id="IPR036876">
    <property type="entry name" value="UVR_dom_sf"/>
</dbReference>
<comment type="subcellular location">
    <subcellularLocation>
        <location evidence="7">Cytoplasm</location>
    </subcellularLocation>
</comment>
<organism evidence="10 11">
    <name type="scientific">Muriicola marianensis</name>
    <dbReference type="NCBI Taxonomy" id="1324801"/>
    <lineage>
        <taxon>Bacteria</taxon>
        <taxon>Pseudomonadati</taxon>
        <taxon>Bacteroidota</taxon>
        <taxon>Flavobacteriia</taxon>
        <taxon>Flavobacteriales</taxon>
        <taxon>Flavobacteriaceae</taxon>
        <taxon>Muriicola</taxon>
    </lineage>
</organism>
<dbReference type="InterPro" id="IPR038476">
    <property type="entry name" value="UvrC_RNase_H_dom_sf"/>
</dbReference>
<dbReference type="CDD" id="cd10434">
    <property type="entry name" value="GIY-YIG_UvrC_Cho"/>
    <property type="match status" value="1"/>
</dbReference>
<keyword evidence="6 7" id="KW-0742">SOS response</keyword>
<dbReference type="Pfam" id="PF08459">
    <property type="entry name" value="UvrC_RNaseH_dom"/>
    <property type="match status" value="1"/>
</dbReference>
<accession>A0ABQ1QZ26</accession>